<dbReference type="InterPro" id="IPR032801">
    <property type="entry name" value="PXL2A/B/C"/>
</dbReference>
<name>A0A8H5LRA2_9AGAR</name>
<evidence type="ECO:0000256" key="1">
    <source>
        <dbReference type="SAM" id="MobiDB-lite"/>
    </source>
</evidence>
<dbReference type="Gene3D" id="3.40.30.10">
    <property type="entry name" value="Glutaredoxin"/>
    <property type="match status" value="1"/>
</dbReference>
<accession>A0A8H5LRA2</accession>
<dbReference type="EMBL" id="JAACJP010000078">
    <property type="protein sequence ID" value="KAF5366652.1"/>
    <property type="molecule type" value="Genomic_DNA"/>
</dbReference>
<comment type="caution">
    <text evidence="2">The sequence shown here is derived from an EMBL/GenBank/DDBJ whole genome shotgun (WGS) entry which is preliminary data.</text>
</comment>
<keyword evidence="3" id="KW-1185">Reference proteome</keyword>
<gene>
    <name evidence="2" type="ORF">D9615_010600</name>
</gene>
<sequence length="486" mass="52981">MSSDYRYPVPDPDDPFAPLWLLRSRSSHSELASPLPADTLSIDPHASSSSSNPCAYMNPRPAPSTPSRRVDPRHSRHTLSLSSLAHIRTPTFTANLHPEPEWALPTLAQLARAAALPVIAASGLRLPFAALFAARPTVVLFLRHFWCPLCQDYMTCLADASPPEHMFDPRRNRVDLVVISNGAPAFIPKYKQLFGLPFDLYTDPSLAIYDALGMARPFPQDCPVDGLQRPTVLDGGYVRHGPVRRIAMVVMRALKAGMPIWEKGGDIHQLGGEFVLGPGLKCTYAHRMQSPKGHAPIRDVLFAAGVHLPVPAPSPPITTPPALSTFRSLSFAFPTLPRRARHSASLPTPRRRNSTNTHRAPDPMREFGAWRRRSVDSAGGGSAPRASVVATEAGPPQTGFAASHEDEAAWMHERMQSLERLRQRKSERRGAFVGYFRAGSGFGPAAGTRSDSGHCSPVREEEGDADAVMVIGFVDGNGDVMEDGKR</sequence>
<evidence type="ECO:0000313" key="3">
    <source>
        <dbReference type="Proteomes" id="UP000565441"/>
    </source>
</evidence>
<feature type="region of interest" description="Disordered" evidence="1">
    <location>
        <begin position="31"/>
        <end position="75"/>
    </location>
</feature>
<protein>
    <submittedName>
        <fullName evidence="2">Uncharacterized protein</fullName>
    </submittedName>
</protein>
<dbReference type="PANTHER" id="PTHR28630:SF3">
    <property type="entry name" value="PEROXIREDOXIN-LIKE 2C"/>
    <property type="match status" value="1"/>
</dbReference>
<dbReference type="Proteomes" id="UP000565441">
    <property type="component" value="Unassembled WGS sequence"/>
</dbReference>
<dbReference type="InterPro" id="IPR036249">
    <property type="entry name" value="Thioredoxin-like_sf"/>
</dbReference>
<evidence type="ECO:0000313" key="2">
    <source>
        <dbReference type="EMBL" id="KAF5366652.1"/>
    </source>
</evidence>
<proteinExistence type="predicted"/>
<dbReference type="CDD" id="cd02970">
    <property type="entry name" value="PRX_like2"/>
    <property type="match status" value="1"/>
</dbReference>
<organism evidence="2 3">
    <name type="scientific">Tricholomella constricta</name>
    <dbReference type="NCBI Taxonomy" id="117010"/>
    <lineage>
        <taxon>Eukaryota</taxon>
        <taxon>Fungi</taxon>
        <taxon>Dikarya</taxon>
        <taxon>Basidiomycota</taxon>
        <taxon>Agaricomycotina</taxon>
        <taxon>Agaricomycetes</taxon>
        <taxon>Agaricomycetidae</taxon>
        <taxon>Agaricales</taxon>
        <taxon>Tricholomatineae</taxon>
        <taxon>Lyophyllaceae</taxon>
        <taxon>Tricholomella</taxon>
    </lineage>
</organism>
<dbReference type="SUPFAM" id="SSF52833">
    <property type="entry name" value="Thioredoxin-like"/>
    <property type="match status" value="1"/>
</dbReference>
<dbReference type="OrthoDB" id="40334at2759"/>
<dbReference type="PANTHER" id="PTHR28630">
    <property type="match status" value="1"/>
</dbReference>
<reference evidence="2 3" key="1">
    <citation type="journal article" date="2020" name="ISME J.">
        <title>Uncovering the hidden diversity of litter-decomposition mechanisms in mushroom-forming fungi.</title>
        <authorList>
            <person name="Floudas D."/>
            <person name="Bentzer J."/>
            <person name="Ahren D."/>
            <person name="Johansson T."/>
            <person name="Persson P."/>
            <person name="Tunlid A."/>
        </authorList>
    </citation>
    <scope>NUCLEOTIDE SEQUENCE [LARGE SCALE GENOMIC DNA]</scope>
    <source>
        <strain evidence="2 3">CBS 661.87</strain>
    </source>
</reference>
<feature type="region of interest" description="Disordered" evidence="1">
    <location>
        <begin position="339"/>
        <end position="363"/>
    </location>
</feature>
<dbReference type="AlphaFoldDB" id="A0A8H5LRA2"/>
<dbReference type="Pfam" id="PF13911">
    <property type="entry name" value="AhpC-TSA_2"/>
    <property type="match status" value="1"/>
</dbReference>